<dbReference type="BioCyc" id="EBAC796937-HMP:GMGH-611-MONOMER"/>
<accession>G9X2K2</accession>
<dbReference type="PATRIC" id="fig|796937.3.peg.1843"/>
<sequence>MIPDTDELNLLMLEGVRDDIAPSYTYRIHVKSDKVYAHIDDREALKQTIYKELNTQKDVYIIYPNYGIDIEDLFGEPKNFAYIELVRRIEECLIKDDRILSVNNFYYDIEKSKRDELSISFTVNSVYGGINIKNVWKFDYDNIGGD</sequence>
<evidence type="ECO:0008006" key="3">
    <source>
        <dbReference type="Google" id="ProtNLM"/>
    </source>
</evidence>
<dbReference type="Proteomes" id="UP000006437">
    <property type="component" value="Unassembled WGS sequence"/>
</dbReference>
<name>G9X2K2_9FIRM</name>
<dbReference type="AlphaFoldDB" id="G9X2K2"/>
<comment type="caution">
    <text evidence="1">The sequence shown here is derived from an EMBL/GenBank/DDBJ whole genome shotgun (WGS) entry which is preliminary data.</text>
</comment>
<dbReference type="EMBL" id="AFZE01000056">
    <property type="protein sequence ID" value="EHL11072.1"/>
    <property type="molecule type" value="Genomic_DNA"/>
</dbReference>
<reference evidence="1 2" key="1">
    <citation type="submission" date="2011-08" db="EMBL/GenBank/DDBJ databases">
        <title>The Genome Sequence of Eubacteriaceae bacterium ACC19a.</title>
        <authorList>
            <consortium name="The Broad Institute Genome Sequencing Platform"/>
            <person name="Earl A."/>
            <person name="Ward D."/>
            <person name="Feldgarden M."/>
            <person name="Gevers D."/>
            <person name="Sizova M."/>
            <person name="Hazen A."/>
            <person name="Epstein S."/>
            <person name="Young S.K."/>
            <person name="Zeng Q."/>
            <person name="Gargeya S."/>
            <person name="Fitzgerald M."/>
            <person name="Haas B."/>
            <person name="Abouelleil A."/>
            <person name="Alvarado L."/>
            <person name="Arachchi H.M."/>
            <person name="Berlin A."/>
            <person name="Brown A."/>
            <person name="Chapman S.B."/>
            <person name="Chen Z."/>
            <person name="Dunbar C."/>
            <person name="Freedman E."/>
            <person name="Gearin G."/>
            <person name="Gellesch M."/>
            <person name="Goldberg J."/>
            <person name="Griggs A."/>
            <person name="Gujja S."/>
            <person name="Heiman D."/>
            <person name="Howarth C."/>
            <person name="Larson L."/>
            <person name="Lui A."/>
            <person name="MacDonald P.J.P."/>
            <person name="Montmayeur A."/>
            <person name="Murphy C."/>
            <person name="Neiman D."/>
            <person name="Pearson M."/>
            <person name="Priest M."/>
            <person name="Roberts A."/>
            <person name="Saif S."/>
            <person name="Shea T."/>
            <person name="Shenoy N."/>
            <person name="Sisk P."/>
            <person name="Stolte C."/>
            <person name="Sykes S."/>
            <person name="Wortman J."/>
            <person name="Nusbaum C."/>
            <person name="Birren B."/>
        </authorList>
    </citation>
    <scope>NUCLEOTIDE SEQUENCE [LARGE SCALE GENOMIC DNA]</scope>
    <source>
        <strain evidence="1 2">ACC19a</strain>
    </source>
</reference>
<evidence type="ECO:0000313" key="2">
    <source>
        <dbReference type="Proteomes" id="UP000006437"/>
    </source>
</evidence>
<proteinExistence type="predicted"/>
<dbReference type="Gene3D" id="3.10.450.40">
    <property type="match status" value="1"/>
</dbReference>
<dbReference type="Pfam" id="PF10934">
    <property type="entry name" value="Sheath_initiator"/>
    <property type="match status" value="1"/>
</dbReference>
<dbReference type="HOGENOM" id="CLU_141574_0_1_9"/>
<dbReference type="SUPFAM" id="SSF160719">
    <property type="entry name" value="gpW/gp25-like"/>
    <property type="match status" value="1"/>
</dbReference>
<organism evidence="1 2">
    <name type="scientific">Peptoanaerobacter stomatis</name>
    <dbReference type="NCBI Taxonomy" id="796937"/>
    <lineage>
        <taxon>Bacteria</taxon>
        <taxon>Bacillati</taxon>
        <taxon>Bacillota</taxon>
        <taxon>Clostridia</taxon>
        <taxon>Peptostreptococcales</taxon>
        <taxon>Filifactoraceae</taxon>
        <taxon>Peptoanaerobacter</taxon>
    </lineage>
</organism>
<protein>
    <recommendedName>
        <fullName evidence="3">PF10934 family protein</fullName>
    </recommendedName>
</protein>
<gene>
    <name evidence="1" type="ORF">HMPREF9629_00609</name>
</gene>
<dbReference type="InterPro" id="IPR020288">
    <property type="entry name" value="Sheath_initiator"/>
</dbReference>
<dbReference type="RefSeq" id="WP_009524845.1">
    <property type="nucleotide sequence ID" value="NZ_JH414548.1"/>
</dbReference>
<evidence type="ECO:0000313" key="1">
    <source>
        <dbReference type="EMBL" id="EHL11072.1"/>
    </source>
</evidence>